<accession>A0A8S1KYV0</accession>
<proteinExistence type="predicted"/>
<keyword evidence="1" id="KW-0812">Transmembrane</keyword>
<protein>
    <recommendedName>
        <fullName evidence="4">Transmembrane protein</fullName>
    </recommendedName>
</protein>
<name>A0A8S1KYV0_9CILI</name>
<comment type="caution">
    <text evidence="2">The sequence shown here is derived from an EMBL/GenBank/DDBJ whole genome shotgun (WGS) entry which is preliminary data.</text>
</comment>
<reference evidence="2" key="1">
    <citation type="submission" date="2021-01" db="EMBL/GenBank/DDBJ databases">
        <authorList>
            <consortium name="Genoscope - CEA"/>
            <person name="William W."/>
        </authorList>
    </citation>
    <scope>NUCLEOTIDE SEQUENCE</scope>
</reference>
<dbReference type="AlphaFoldDB" id="A0A8S1KYV0"/>
<gene>
    <name evidence="2" type="ORF">PSON_ATCC_30995.1.T0140471</name>
</gene>
<keyword evidence="1" id="KW-0472">Membrane</keyword>
<keyword evidence="1" id="KW-1133">Transmembrane helix</keyword>
<evidence type="ECO:0000313" key="3">
    <source>
        <dbReference type="Proteomes" id="UP000692954"/>
    </source>
</evidence>
<keyword evidence="3" id="KW-1185">Reference proteome</keyword>
<dbReference type="OrthoDB" id="1751331at2759"/>
<organism evidence="2 3">
    <name type="scientific">Paramecium sonneborni</name>
    <dbReference type="NCBI Taxonomy" id="65129"/>
    <lineage>
        <taxon>Eukaryota</taxon>
        <taxon>Sar</taxon>
        <taxon>Alveolata</taxon>
        <taxon>Ciliophora</taxon>
        <taxon>Intramacronucleata</taxon>
        <taxon>Oligohymenophorea</taxon>
        <taxon>Peniculida</taxon>
        <taxon>Parameciidae</taxon>
        <taxon>Paramecium</taxon>
    </lineage>
</organism>
<evidence type="ECO:0008006" key="4">
    <source>
        <dbReference type="Google" id="ProtNLM"/>
    </source>
</evidence>
<dbReference type="EMBL" id="CAJJDN010000014">
    <property type="protein sequence ID" value="CAD8060810.1"/>
    <property type="molecule type" value="Genomic_DNA"/>
</dbReference>
<evidence type="ECO:0000256" key="1">
    <source>
        <dbReference type="SAM" id="Phobius"/>
    </source>
</evidence>
<dbReference type="Proteomes" id="UP000692954">
    <property type="component" value="Unassembled WGS sequence"/>
</dbReference>
<feature type="transmembrane region" description="Helical" evidence="1">
    <location>
        <begin position="135"/>
        <end position="157"/>
    </location>
</feature>
<feature type="transmembrane region" description="Helical" evidence="1">
    <location>
        <begin position="177"/>
        <end position="197"/>
    </location>
</feature>
<sequence>MISPEQVLSKYKDRISIRKDSKFSILIKGYNKKLLQGTQIVMETNHIDQFHSQKNSKSMSKKIKYTILKTHLSKQQQLIKPQNLKSLKIGNQATKNLLGFVLYRNYLQTIEFWKEELNQKVKCLNLRKKTQIFTYYFKIIILDLEQNIIIVLFYNQANQKMFNFLEKGRVYTFKKDVYTKIIHIFIIFNYLSFYKIIKYMIYKINRLIKKLIQLWQFKKLLSQIFLQEIKKISGMGINGFRLMSIGQTLGFITNRILQIFLHITTLQFQIILIFIEVQALHEWLLEKDLNQIMKPDYLTVNLKQLEEKAEQIKEKYNWIFDRIIKFSFTKMSEQEMPQIFIMNIKIIDVYNSIEAIVFDDSVVKLLGLTTDQCYKLTKSQQNTILIVSKFRNLNFKFFLMSLMVKLRPKQLVVEIYDIDYDELAKKRYEDL</sequence>
<evidence type="ECO:0000313" key="2">
    <source>
        <dbReference type="EMBL" id="CAD8060810.1"/>
    </source>
</evidence>